<sequence length="52" mass="5694">MSRIIKKSLACALVLGAATAPTLAMAQQDVPDICTREARTYSEWVAQIFLCH</sequence>
<evidence type="ECO:0000313" key="3">
    <source>
        <dbReference type="Proteomes" id="UP000759298"/>
    </source>
</evidence>
<keyword evidence="1" id="KW-0732">Signal</keyword>
<gene>
    <name evidence="2" type="ORF">KYN89_06065</name>
</gene>
<dbReference type="Proteomes" id="UP000759298">
    <property type="component" value="Unassembled WGS sequence"/>
</dbReference>
<accession>A0ABS7PFM9</accession>
<evidence type="ECO:0000256" key="1">
    <source>
        <dbReference type="SAM" id="SignalP"/>
    </source>
</evidence>
<proteinExistence type="predicted"/>
<feature type="chain" id="PRO_5046622847" evidence="1">
    <location>
        <begin position="27"/>
        <end position="52"/>
    </location>
</feature>
<protein>
    <submittedName>
        <fullName evidence="2">Uncharacterized protein</fullName>
    </submittedName>
</protein>
<dbReference type="EMBL" id="JAHWXP010000002">
    <property type="protein sequence ID" value="MBY8336607.1"/>
    <property type="molecule type" value="Genomic_DNA"/>
</dbReference>
<organism evidence="2 3">
    <name type="scientific">Alteriqipengyuania abyssalis</name>
    <dbReference type="NCBI Taxonomy" id="2860200"/>
    <lineage>
        <taxon>Bacteria</taxon>
        <taxon>Pseudomonadati</taxon>
        <taxon>Pseudomonadota</taxon>
        <taxon>Alphaproteobacteria</taxon>
        <taxon>Sphingomonadales</taxon>
        <taxon>Erythrobacteraceae</taxon>
        <taxon>Alteriqipengyuania</taxon>
    </lineage>
</organism>
<feature type="signal peptide" evidence="1">
    <location>
        <begin position="1"/>
        <end position="26"/>
    </location>
</feature>
<keyword evidence="3" id="KW-1185">Reference proteome</keyword>
<name>A0ABS7PFM9_9SPHN</name>
<comment type="caution">
    <text evidence="2">The sequence shown here is derived from an EMBL/GenBank/DDBJ whole genome shotgun (WGS) entry which is preliminary data.</text>
</comment>
<reference evidence="2 3" key="1">
    <citation type="submission" date="2021-07" db="EMBL/GenBank/DDBJ databases">
        <title>Alteriqipengyuania abyssalis NZ-12B nov, sp.nov isolated from deep sea sponge in pacific ocean.</title>
        <authorList>
            <person name="Tareen S."/>
            <person name="Wink J."/>
        </authorList>
    </citation>
    <scope>NUCLEOTIDE SEQUENCE [LARGE SCALE GENOMIC DNA]</scope>
    <source>
        <strain evidence="2 3">NZ-12B</strain>
    </source>
</reference>
<dbReference type="RefSeq" id="WP_222824275.1">
    <property type="nucleotide sequence ID" value="NZ_JAHWXP010000002.1"/>
</dbReference>
<evidence type="ECO:0000313" key="2">
    <source>
        <dbReference type="EMBL" id="MBY8336607.1"/>
    </source>
</evidence>